<reference evidence="1 2" key="1">
    <citation type="submission" date="2015-10" db="EMBL/GenBank/DDBJ databases">
        <title>Draft genome sequence of Streptomyces sp. RV15, isolated from a marine sponge.</title>
        <authorList>
            <person name="Ruckert C."/>
            <person name="Abdelmohsen U.R."/>
            <person name="Winkler A."/>
            <person name="Hentschel U."/>
            <person name="Kalinowski J."/>
            <person name="Kampfer P."/>
            <person name="Glaeser S."/>
        </authorList>
    </citation>
    <scope>NUCLEOTIDE SEQUENCE [LARGE SCALE GENOMIC DNA]</scope>
    <source>
        <strain evidence="1 2">RV15</strain>
    </source>
</reference>
<evidence type="ECO:0000313" key="2">
    <source>
        <dbReference type="Proteomes" id="UP000053260"/>
    </source>
</evidence>
<evidence type="ECO:0000313" key="1">
    <source>
        <dbReference type="EMBL" id="KUO14424.1"/>
    </source>
</evidence>
<dbReference type="AlphaFoldDB" id="A0A101UPG4"/>
<organism evidence="1 2">
    <name type="scientific">Streptomyces dysideae</name>
    <dbReference type="NCBI Taxonomy" id="909626"/>
    <lineage>
        <taxon>Bacteria</taxon>
        <taxon>Bacillati</taxon>
        <taxon>Actinomycetota</taxon>
        <taxon>Actinomycetes</taxon>
        <taxon>Kitasatosporales</taxon>
        <taxon>Streptomycetaceae</taxon>
        <taxon>Streptomyces</taxon>
    </lineage>
</organism>
<name>A0A101UPG4_9ACTN</name>
<comment type="caution">
    <text evidence="1">The sequence shown here is derived from an EMBL/GenBank/DDBJ whole genome shotgun (WGS) entry which is preliminary data.</text>
</comment>
<dbReference type="Proteomes" id="UP000053260">
    <property type="component" value="Unassembled WGS sequence"/>
</dbReference>
<accession>A0A101UPG4</accession>
<dbReference type="EMBL" id="LMXB01000150">
    <property type="protein sequence ID" value="KUO14424.1"/>
    <property type="molecule type" value="Genomic_DNA"/>
</dbReference>
<gene>
    <name evidence="1" type="ORF">AQJ91_46865</name>
</gene>
<protein>
    <submittedName>
        <fullName evidence="1">Uncharacterized protein</fullName>
    </submittedName>
</protein>
<sequence>MKFPDRAFDHVATGKDVVGEPQAVYPPGQFRNVACSDAPRRVTWLQSVVQWQEFVEGQQRAVGADEAVRPLRRLRGWPLIPVQDAAEIRDLVVERPCCSAHRSHCASIATSTPPDWKHPQRLLVRGEGLNDLGVSQPP</sequence>
<proteinExistence type="predicted"/>
<keyword evidence="2" id="KW-1185">Reference proteome</keyword>